<evidence type="ECO:0000313" key="8">
    <source>
        <dbReference type="Proteomes" id="UP000032414"/>
    </source>
</evidence>
<dbReference type="EMBL" id="LN614830">
    <property type="protein sequence ID" value="CEG59461.1"/>
    <property type="molecule type" value="Genomic_DNA"/>
</dbReference>
<accession>A0A098GDE0</accession>
<dbReference type="PANTHER" id="PTHR35005">
    <property type="entry name" value="3-DEHYDRO-SCYLLO-INOSOSE HYDROLASE"/>
    <property type="match status" value="1"/>
</dbReference>
<comment type="similarity">
    <text evidence="5">Belongs to the creatininase superfamily.</text>
</comment>
<keyword evidence="2" id="KW-0479">Metal-binding</keyword>
<dbReference type="GO" id="GO:0046872">
    <property type="term" value="F:metal ion binding"/>
    <property type="evidence" value="ECO:0007669"/>
    <property type="project" value="UniProtKB-KW"/>
</dbReference>
<dbReference type="GO" id="GO:0009231">
    <property type="term" value="P:riboflavin biosynthetic process"/>
    <property type="evidence" value="ECO:0007669"/>
    <property type="project" value="TreeGrafter"/>
</dbReference>
<reference evidence="8" key="1">
    <citation type="submission" date="2014-09" db="EMBL/GenBank/DDBJ databases">
        <authorList>
            <person name="Gomez-Valero L."/>
        </authorList>
    </citation>
    <scope>NUCLEOTIDE SEQUENCE [LARGE SCALE GENOMIC DNA]</scope>
    <source>
        <strain evidence="8">ATCC33218</strain>
    </source>
</reference>
<reference evidence="7 9" key="3">
    <citation type="submission" date="2016-10" db="EMBL/GenBank/DDBJ databases">
        <authorList>
            <person name="Varghese N."/>
            <person name="Submissions S."/>
        </authorList>
    </citation>
    <scope>NUCLEOTIDE SEQUENCE [LARGE SCALE GENOMIC DNA]</scope>
    <source>
        <strain evidence="7 9">ATCC 33218</strain>
    </source>
</reference>
<dbReference type="PANTHER" id="PTHR35005:SF1">
    <property type="entry name" value="2-AMINO-5-FORMYLAMINO-6-RIBOSYLAMINOPYRIMIDIN-4(3H)-ONE 5'-MONOPHOSPHATE DEFORMYLASE"/>
    <property type="match status" value="1"/>
</dbReference>
<dbReference type="KEGG" id="tmc:LMI_0093"/>
<dbReference type="RefSeq" id="WP_161939844.1">
    <property type="nucleotide sequence ID" value="NZ_CP020614.1"/>
</dbReference>
<keyword evidence="4" id="KW-0862">Zinc</keyword>
<comment type="cofactor">
    <cofactor evidence="1">
        <name>Zn(2+)</name>
        <dbReference type="ChEBI" id="CHEBI:29105"/>
    </cofactor>
</comment>
<dbReference type="Pfam" id="PF02633">
    <property type="entry name" value="Creatininase"/>
    <property type="match status" value="1"/>
</dbReference>
<dbReference type="InterPro" id="IPR024087">
    <property type="entry name" value="Creatininase-like_sf"/>
</dbReference>
<dbReference type="GO" id="GO:0016811">
    <property type="term" value="F:hydrolase activity, acting on carbon-nitrogen (but not peptide) bonds, in linear amides"/>
    <property type="evidence" value="ECO:0007669"/>
    <property type="project" value="TreeGrafter"/>
</dbReference>
<evidence type="ECO:0000256" key="2">
    <source>
        <dbReference type="ARBA" id="ARBA00022723"/>
    </source>
</evidence>
<dbReference type="Gene3D" id="3.40.50.10310">
    <property type="entry name" value="Creatininase"/>
    <property type="match status" value="1"/>
</dbReference>
<evidence type="ECO:0000256" key="3">
    <source>
        <dbReference type="ARBA" id="ARBA00022801"/>
    </source>
</evidence>
<evidence type="ECO:0000256" key="4">
    <source>
        <dbReference type="ARBA" id="ARBA00022833"/>
    </source>
</evidence>
<sequence>MAEVSWPVIERAFKANLPLIIPLGAGCKEHGLHLPMNTDLILVEYLANWVIQNYAVLIAPPVPYNFFPAFIEYPGSATLSYEVSVHFFVDLCVSWHQQGANQFYVLNTGVSTNQVLKQAQEKLKSKGIRLDYCDFSLLHNHPEMKKITQQKVGTHADEIETSIMLYIKPEVVDLAKARPEENQAMPGPLTRDISAEHKTVSITGAWGNPTLATREKGEIAVGILQRILRKDFSEKLMMTE</sequence>
<keyword evidence="9" id="KW-1185">Reference proteome</keyword>
<evidence type="ECO:0000313" key="7">
    <source>
        <dbReference type="EMBL" id="SCX90585.1"/>
    </source>
</evidence>
<dbReference type="STRING" id="451.B6N58_00430"/>
<dbReference type="InterPro" id="IPR003785">
    <property type="entry name" value="Creatininase/forma_Hydrolase"/>
</dbReference>
<name>A0A098GDE0_LEGMI</name>
<dbReference type="EMBL" id="FMVN01000002">
    <property type="protein sequence ID" value="SCX90585.1"/>
    <property type="molecule type" value="Genomic_DNA"/>
</dbReference>
<dbReference type="Proteomes" id="UP000032414">
    <property type="component" value="Chromosome I"/>
</dbReference>
<organism evidence="6 8">
    <name type="scientific">Legionella micdadei</name>
    <name type="common">Tatlockia micdadei</name>
    <dbReference type="NCBI Taxonomy" id="451"/>
    <lineage>
        <taxon>Bacteria</taxon>
        <taxon>Pseudomonadati</taxon>
        <taxon>Pseudomonadota</taxon>
        <taxon>Gammaproteobacteria</taxon>
        <taxon>Legionellales</taxon>
        <taxon>Legionellaceae</taxon>
        <taxon>Legionella</taxon>
    </lineage>
</organism>
<reference evidence="6" key="2">
    <citation type="submission" date="2014-09" db="EMBL/GenBank/DDBJ databases">
        <authorList>
            <person name="GOMEZ-VALERO Laura"/>
        </authorList>
    </citation>
    <scope>NUCLEOTIDE SEQUENCE</scope>
    <source>
        <strain evidence="6">ATCC33218</strain>
    </source>
</reference>
<dbReference type="AlphaFoldDB" id="A0A098GDE0"/>
<dbReference type="SUPFAM" id="SSF102215">
    <property type="entry name" value="Creatininase"/>
    <property type="match status" value="1"/>
</dbReference>
<dbReference type="HOGENOM" id="CLU_055029_2_1_6"/>
<dbReference type="Proteomes" id="UP000182998">
    <property type="component" value="Unassembled WGS sequence"/>
</dbReference>
<gene>
    <name evidence="6" type="ORF">LMI_0093</name>
    <name evidence="7" type="ORF">SAMN02982997_00330</name>
</gene>
<keyword evidence="3" id="KW-0378">Hydrolase</keyword>
<evidence type="ECO:0000256" key="1">
    <source>
        <dbReference type="ARBA" id="ARBA00001947"/>
    </source>
</evidence>
<protein>
    <submittedName>
        <fullName evidence="7">Creatinine amidohydrolase</fullName>
    </submittedName>
</protein>
<evidence type="ECO:0000256" key="5">
    <source>
        <dbReference type="ARBA" id="ARBA00024029"/>
    </source>
</evidence>
<evidence type="ECO:0000313" key="9">
    <source>
        <dbReference type="Proteomes" id="UP000182998"/>
    </source>
</evidence>
<proteinExistence type="inferred from homology"/>
<dbReference type="PATRIC" id="fig|451.8.peg.1061"/>
<evidence type="ECO:0000313" key="6">
    <source>
        <dbReference type="EMBL" id="CEG59461.1"/>
    </source>
</evidence>